<dbReference type="PROSITE" id="PS51819">
    <property type="entry name" value="VOC"/>
    <property type="match status" value="1"/>
</dbReference>
<name>A0A1Y5FDI1_9BACT</name>
<proteinExistence type="predicted"/>
<dbReference type="PANTHER" id="PTHR36503">
    <property type="entry name" value="BLR2520 PROTEIN"/>
    <property type="match status" value="1"/>
</dbReference>
<evidence type="ECO:0000259" key="1">
    <source>
        <dbReference type="PROSITE" id="PS51819"/>
    </source>
</evidence>
<evidence type="ECO:0000313" key="2">
    <source>
        <dbReference type="EMBL" id="OUR96930.1"/>
    </source>
</evidence>
<accession>A0A1Y5FDI1</accession>
<dbReference type="EMBL" id="MAAO01000006">
    <property type="protein sequence ID" value="OUR96930.1"/>
    <property type="molecule type" value="Genomic_DNA"/>
</dbReference>
<comment type="caution">
    <text evidence="2">The sequence shown here is derived from an EMBL/GenBank/DDBJ whole genome shotgun (WGS) entry which is preliminary data.</text>
</comment>
<dbReference type="InterPro" id="IPR029068">
    <property type="entry name" value="Glyas_Bleomycin-R_OHBP_Dase"/>
</dbReference>
<feature type="domain" description="VOC" evidence="1">
    <location>
        <begin position="3"/>
        <end position="125"/>
    </location>
</feature>
<dbReference type="InterPro" id="IPR004360">
    <property type="entry name" value="Glyas_Fos-R_dOase_dom"/>
</dbReference>
<protein>
    <recommendedName>
        <fullName evidence="1">VOC domain-containing protein</fullName>
    </recommendedName>
</protein>
<gene>
    <name evidence="2" type="ORF">A9Q84_11380</name>
</gene>
<dbReference type="AlphaFoldDB" id="A0A1Y5FDI1"/>
<dbReference type="Gene3D" id="3.10.180.10">
    <property type="entry name" value="2,3-Dihydroxybiphenyl 1,2-Dioxygenase, domain 1"/>
    <property type="match status" value="1"/>
</dbReference>
<sequence>MMSLDAIGIISADLQKSVEFYKLLGIELKEAGGAEHLEGKTETGLRIMIDSVELMKKINPQWIKPIGVGIVLCFKQESANTVNELYAKIVESGFKSSKEPWDAFWGQRYSSVLDPDGNQIDLFAEL</sequence>
<dbReference type="Pfam" id="PF00903">
    <property type="entry name" value="Glyoxalase"/>
    <property type="match status" value="1"/>
</dbReference>
<dbReference type="PANTHER" id="PTHR36503:SF3">
    <property type="entry name" value="BLR0126 PROTEIN"/>
    <property type="match status" value="1"/>
</dbReference>
<evidence type="ECO:0000313" key="3">
    <source>
        <dbReference type="Proteomes" id="UP000196531"/>
    </source>
</evidence>
<dbReference type="SUPFAM" id="SSF54593">
    <property type="entry name" value="Glyoxalase/Bleomycin resistance protein/Dihydroxybiphenyl dioxygenase"/>
    <property type="match status" value="1"/>
</dbReference>
<organism evidence="2 3">
    <name type="scientific">Halobacteriovorax marinus</name>
    <dbReference type="NCBI Taxonomy" id="97084"/>
    <lineage>
        <taxon>Bacteria</taxon>
        <taxon>Pseudomonadati</taxon>
        <taxon>Bdellovibrionota</taxon>
        <taxon>Bacteriovoracia</taxon>
        <taxon>Bacteriovoracales</taxon>
        <taxon>Halobacteriovoraceae</taxon>
        <taxon>Halobacteriovorax</taxon>
    </lineage>
</organism>
<reference evidence="3" key="1">
    <citation type="journal article" date="2017" name="Proc. Natl. Acad. Sci. U.S.A.">
        <title>Simulation of Deepwater Horizon oil plume reveals substrate specialization within a complex community of hydrocarbon-degraders.</title>
        <authorList>
            <person name="Hu P."/>
            <person name="Dubinsky E.A."/>
            <person name="Probst A.J."/>
            <person name="Wang J."/>
            <person name="Sieber C.M.K."/>
            <person name="Tom L.M."/>
            <person name="Gardinali P."/>
            <person name="Banfield J.F."/>
            <person name="Atlas R.M."/>
            <person name="Andersen G.L."/>
        </authorList>
    </citation>
    <scope>NUCLEOTIDE SEQUENCE [LARGE SCALE GENOMIC DNA]</scope>
</reference>
<dbReference type="InterPro" id="IPR037523">
    <property type="entry name" value="VOC_core"/>
</dbReference>
<dbReference type="Proteomes" id="UP000196531">
    <property type="component" value="Unassembled WGS sequence"/>
</dbReference>